<gene>
    <name evidence="7" type="ORF">MPP7335_02769</name>
</gene>
<evidence type="ECO:0000256" key="2">
    <source>
        <dbReference type="ARBA" id="ARBA00023015"/>
    </source>
</evidence>
<feature type="domain" description="HTH tetR-type" evidence="6">
    <location>
        <begin position="8"/>
        <end position="68"/>
    </location>
</feature>
<evidence type="ECO:0000313" key="8">
    <source>
        <dbReference type="Proteomes" id="UP000252008"/>
    </source>
</evidence>
<dbReference type="Pfam" id="PF00440">
    <property type="entry name" value="TetR_N"/>
    <property type="match status" value="1"/>
</dbReference>
<dbReference type="PRINTS" id="PR00400">
    <property type="entry name" value="TETREPRESSOR"/>
</dbReference>
<evidence type="ECO:0000313" key="7">
    <source>
        <dbReference type="EMBL" id="SRX81022.1"/>
    </source>
</evidence>
<keyword evidence="1" id="KW-0678">Repressor</keyword>
<protein>
    <submittedName>
        <fullName evidence="7">Transcriptional regulator [Gordonia sp. KTR9]</fullName>
    </submittedName>
</protein>
<organism evidence="7 8">
    <name type="scientific">Mycolicibacterium parafortuitum</name>
    <name type="common">Mycobacterium parafortuitum</name>
    <dbReference type="NCBI Taxonomy" id="39692"/>
    <lineage>
        <taxon>Bacteria</taxon>
        <taxon>Bacillati</taxon>
        <taxon>Actinomycetota</taxon>
        <taxon>Actinomycetes</taxon>
        <taxon>Mycobacteriales</taxon>
        <taxon>Mycobacteriaceae</taxon>
        <taxon>Mycolicibacterium</taxon>
    </lineage>
</organism>
<dbReference type="PROSITE" id="PS50977">
    <property type="entry name" value="HTH_TETR_2"/>
    <property type="match status" value="1"/>
</dbReference>
<keyword evidence="8" id="KW-1185">Reference proteome</keyword>
<proteinExistence type="predicted"/>
<dbReference type="Proteomes" id="UP000252008">
    <property type="component" value="Unassembled WGS sequence"/>
</dbReference>
<dbReference type="InterPro" id="IPR003012">
    <property type="entry name" value="Tet_transcr_reg_TetR"/>
</dbReference>
<dbReference type="SUPFAM" id="SSF46689">
    <property type="entry name" value="Homeodomain-like"/>
    <property type="match status" value="1"/>
</dbReference>
<dbReference type="InterPro" id="IPR009057">
    <property type="entry name" value="Homeodomain-like_sf"/>
</dbReference>
<reference evidence="7 8" key="1">
    <citation type="submission" date="2018-05" db="EMBL/GenBank/DDBJ databases">
        <authorList>
            <consortium name="IHU Genomes"/>
        </authorList>
    </citation>
    <scope>NUCLEOTIDE SEQUENCE [LARGE SCALE GENOMIC DNA]</scope>
    <source>
        <strain evidence="7 8">P7335</strain>
    </source>
</reference>
<evidence type="ECO:0000256" key="4">
    <source>
        <dbReference type="ARBA" id="ARBA00023163"/>
    </source>
</evidence>
<evidence type="ECO:0000256" key="5">
    <source>
        <dbReference type="PROSITE-ProRule" id="PRU00335"/>
    </source>
</evidence>
<dbReference type="Pfam" id="PF02909">
    <property type="entry name" value="TetR_C_1"/>
    <property type="match status" value="1"/>
</dbReference>
<dbReference type="InterPro" id="IPR001647">
    <property type="entry name" value="HTH_TetR"/>
</dbReference>
<dbReference type="GO" id="GO:0003677">
    <property type="term" value="F:DNA binding"/>
    <property type="evidence" value="ECO:0007669"/>
    <property type="project" value="UniProtKB-UniRule"/>
</dbReference>
<dbReference type="AlphaFoldDB" id="A0A375YIT6"/>
<dbReference type="EMBL" id="UEGS01000001">
    <property type="protein sequence ID" value="SRX81022.1"/>
    <property type="molecule type" value="Genomic_DNA"/>
</dbReference>
<dbReference type="InterPro" id="IPR036271">
    <property type="entry name" value="Tet_transcr_reg_TetR-rel_C_sf"/>
</dbReference>
<keyword evidence="3 5" id="KW-0238">DNA-binding</keyword>
<dbReference type="STRING" id="39692.BST38_01075"/>
<feature type="DNA-binding region" description="H-T-H motif" evidence="5">
    <location>
        <begin position="31"/>
        <end position="50"/>
    </location>
</feature>
<dbReference type="GO" id="GO:0046677">
    <property type="term" value="P:response to antibiotic"/>
    <property type="evidence" value="ECO:0007669"/>
    <property type="project" value="InterPro"/>
</dbReference>
<evidence type="ECO:0000256" key="3">
    <source>
        <dbReference type="ARBA" id="ARBA00023125"/>
    </source>
</evidence>
<dbReference type="RefSeq" id="WP_083141387.1">
    <property type="nucleotide sequence ID" value="NZ_MVID01000001.1"/>
</dbReference>
<sequence length="217" mass="24031">MARPSKPLISKTAAVEASIEIIDAEGINAFSLPKLAAHMGVRAPSLYHHFADKNEIMTAIARHIAGKSVIKPRRTPGPDWPEYFVSLALNFRQSVLRHRNAATVLIEHLPRETLVGSFEDAARFLRDSGVPTHLHVQILDGMETLCIGAVLAEAARRPRSRYALFPPVDAEEYPYLTEALEQNEFSVKELFAARIRNFLYGVILSDGGMPEIETSSA</sequence>
<name>A0A375YIT6_MYCPF</name>
<keyword evidence="4" id="KW-0804">Transcription</keyword>
<dbReference type="PRINTS" id="PR00455">
    <property type="entry name" value="HTHTETR"/>
</dbReference>
<dbReference type="InterPro" id="IPR004111">
    <property type="entry name" value="Repressor_TetR_C"/>
</dbReference>
<dbReference type="Gene3D" id="1.10.357.10">
    <property type="entry name" value="Tetracycline Repressor, domain 2"/>
    <property type="match status" value="1"/>
</dbReference>
<evidence type="ECO:0000256" key="1">
    <source>
        <dbReference type="ARBA" id="ARBA00022491"/>
    </source>
</evidence>
<accession>A0A375YIT6</accession>
<dbReference type="GO" id="GO:0045892">
    <property type="term" value="P:negative regulation of DNA-templated transcription"/>
    <property type="evidence" value="ECO:0007669"/>
    <property type="project" value="InterPro"/>
</dbReference>
<keyword evidence="2" id="KW-0805">Transcription regulation</keyword>
<evidence type="ECO:0000259" key="6">
    <source>
        <dbReference type="PROSITE" id="PS50977"/>
    </source>
</evidence>
<dbReference type="SUPFAM" id="SSF48498">
    <property type="entry name" value="Tetracyclin repressor-like, C-terminal domain"/>
    <property type="match status" value="1"/>
</dbReference>